<dbReference type="AlphaFoldDB" id="A0A7S3EGD9"/>
<dbReference type="EMBL" id="HBHW01024620">
    <property type="protein sequence ID" value="CAE0051009.1"/>
    <property type="molecule type" value="Transcribed_RNA"/>
</dbReference>
<evidence type="ECO:0000313" key="2">
    <source>
        <dbReference type="EMBL" id="CAE0050977.1"/>
    </source>
</evidence>
<dbReference type="EMBL" id="HBHW01024588">
    <property type="protein sequence ID" value="CAE0050977.1"/>
    <property type="molecule type" value="Transcribed_RNA"/>
</dbReference>
<gene>
    <name evidence="2" type="ORF">RMAR00112_LOCUS18977</name>
    <name evidence="3" type="ORF">RMAR00112_LOCUS18983</name>
    <name evidence="4" type="ORF">RMAR00112_LOCUS18984</name>
    <name evidence="5" type="ORF">RMAR00112_LOCUS18998</name>
    <name evidence="6" type="ORF">RMAR00112_LOCUS19009</name>
</gene>
<accession>A0A7S3EGD9</accession>
<dbReference type="Gene3D" id="3.30.1370.110">
    <property type="match status" value="1"/>
</dbReference>
<dbReference type="EMBL" id="HBHW01024609">
    <property type="protein sequence ID" value="CAE0050998.1"/>
    <property type="molecule type" value="Transcribed_RNA"/>
</dbReference>
<evidence type="ECO:0000256" key="1">
    <source>
        <dbReference type="SAM" id="MobiDB-lite"/>
    </source>
</evidence>
<evidence type="ECO:0008006" key="7">
    <source>
        <dbReference type="Google" id="ProtNLM"/>
    </source>
</evidence>
<name>A0A7S3EGD9_9RHOD</name>
<feature type="region of interest" description="Disordered" evidence="1">
    <location>
        <begin position="157"/>
        <end position="193"/>
    </location>
</feature>
<evidence type="ECO:0000313" key="5">
    <source>
        <dbReference type="EMBL" id="CAE0050998.1"/>
    </source>
</evidence>
<evidence type="ECO:0000313" key="4">
    <source>
        <dbReference type="EMBL" id="CAE0050984.1"/>
    </source>
</evidence>
<dbReference type="InterPro" id="IPR036063">
    <property type="entry name" value="Smr_dom_sf"/>
</dbReference>
<proteinExistence type="predicted"/>
<feature type="compositionally biased region" description="Basic and acidic residues" evidence="1">
    <location>
        <begin position="177"/>
        <end position="191"/>
    </location>
</feature>
<reference evidence="2" key="1">
    <citation type="submission" date="2021-01" db="EMBL/GenBank/DDBJ databases">
        <authorList>
            <person name="Corre E."/>
            <person name="Pelletier E."/>
            <person name="Niang G."/>
            <person name="Scheremetjew M."/>
            <person name="Finn R."/>
            <person name="Kale V."/>
            <person name="Holt S."/>
            <person name="Cochrane G."/>
            <person name="Meng A."/>
            <person name="Brown T."/>
            <person name="Cohen L."/>
        </authorList>
    </citation>
    <scope>NUCLEOTIDE SEQUENCE</scope>
    <source>
        <strain evidence="2">CCMP 769</strain>
    </source>
</reference>
<dbReference type="EMBL" id="HBHW01024594">
    <property type="protein sequence ID" value="CAE0050983.1"/>
    <property type="molecule type" value="Transcribed_RNA"/>
</dbReference>
<evidence type="ECO:0000313" key="6">
    <source>
        <dbReference type="EMBL" id="CAE0051009.1"/>
    </source>
</evidence>
<organism evidence="2">
    <name type="scientific">Rhodosorus marinus</name>
    <dbReference type="NCBI Taxonomy" id="101924"/>
    <lineage>
        <taxon>Eukaryota</taxon>
        <taxon>Rhodophyta</taxon>
        <taxon>Stylonematophyceae</taxon>
        <taxon>Stylonematales</taxon>
        <taxon>Stylonemataceae</taxon>
        <taxon>Rhodosorus</taxon>
    </lineage>
</organism>
<sequence length="358" mass="40032">MDGNEGRERLVRELWEEFSSLPEDVVRSVVEVSPGREEAFVTLCDMVAEASIAHDPDMAQLEAETKVFGLESREAPNQKRRNRGIVLSMGEIEANLGGEADRNDWTEHNTLHSKFKVQELKKKYPSVDDNVISDLLSQADGDTSLAQDFIVSLFDPRRNEPSAGSDQDAKASWPASCREHPQTGGECRSHESGTVSRSVVMVDGLVDNSTQVNRTLADASIAYQNYESRLFLAQRARTPEAYQNCERSKKEYDDLFNEVLRLLSKDITFHQKTSVDLHGYTVEDALKLVSLKLDCEERTDGRSGRRIEFITGRGESCFPGRVFVARKHLTKKDCGKPSLITPVALCCALSALLPRFDS</sequence>
<protein>
    <recommendedName>
        <fullName evidence="7">CUE domain-containing protein</fullName>
    </recommendedName>
</protein>
<evidence type="ECO:0000313" key="3">
    <source>
        <dbReference type="EMBL" id="CAE0050983.1"/>
    </source>
</evidence>
<dbReference type="EMBL" id="HBHW01024595">
    <property type="protein sequence ID" value="CAE0050984.1"/>
    <property type="molecule type" value="Transcribed_RNA"/>
</dbReference>